<evidence type="ECO:0000313" key="1">
    <source>
        <dbReference type="EMBL" id="GAA5495986.1"/>
    </source>
</evidence>
<dbReference type="EMBL" id="BAABRL010000006">
    <property type="protein sequence ID" value="GAA5495986.1"/>
    <property type="molecule type" value="Genomic_DNA"/>
</dbReference>
<sequence>MHFLRTLTLLLISLTTLSHGEERPAISLDAPRGRPGVYAHYFSLTMLYYGGENAHFKIILKNPTPDTQYIRCNKEIFLGGIHGTTKDGKQIHLYQKPYITHLLTGIFMPDRFPFDKNQSLTWKVPVDSLVHLDDHTLGDEWRKLKPEELEGATLTADLNCLGLVNNRHRYLHSTNNAALRSTPVTISKP</sequence>
<name>A0ABP9UZW6_9BACT</name>
<accession>A0ABP9UZW6</accession>
<keyword evidence="2" id="KW-1185">Reference proteome</keyword>
<gene>
    <name evidence="1" type="ORF">Rhal01_02167</name>
</gene>
<dbReference type="Proteomes" id="UP001424741">
    <property type="component" value="Unassembled WGS sequence"/>
</dbReference>
<comment type="caution">
    <text evidence="1">The sequence shown here is derived from an EMBL/GenBank/DDBJ whole genome shotgun (WGS) entry which is preliminary data.</text>
</comment>
<evidence type="ECO:0000313" key="2">
    <source>
        <dbReference type="Proteomes" id="UP001424741"/>
    </source>
</evidence>
<dbReference type="RefSeq" id="WP_346188718.1">
    <property type="nucleotide sequence ID" value="NZ_BAABRL010000006.1"/>
</dbReference>
<organism evidence="1 2">
    <name type="scientific">Rubritalea halochordaticola</name>
    <dbReference type="NCBI Taxonomy" id="714537"/>
    <lineage>
        <taxon>Bacteria</taxon>
        <taxon>Pseudomonadati</taxon>
        <taxon>Verrucomicrobiota</taxon>
        <taxon>Verrucomicrobiia</taxon>
        <taxon>Verrucomicrobiales</taxon>
        <taxon>Rubritaleaceae</taxon>
        <taxon>Rubritalea</taxon>
    </lineage>
</organism>
<reference evidence="1 2" key="1">
    <citation type="submission" date="2024-02" db="EMBL/GenBank/DDBJ databases">
        <title>Rubritalea halochordaticola NBRC 107102.</title>
        <authorList>
            <person name="Ichikawa N."/>
            <person name="Katano-Makiyama Y."/>
            <person name="Hidaka K."/>
        </authorList>
    </citation>
    <scope>NUCLEOTIDE SEQUENCE [LARGE SCALE GENOMIC DNA]</scope>
    <source>
        <strain evidence="1 2">NBRC 107102</strain>
    </source>
</reference>
<proteinExistence type="predicted"/>
<protein>
    <submittedName>
        <fullName evidence="1">Uncharacterized protein</fullName>
    </submittedName>
</protein>